<evidence type="ECO:0000256" key="1">
    <source>
        <dbReference type="SAM" id="MobiDB-lite"/>
    </source>
</evidence>
<evidence type="ECO:0000313" key="3">
    <source>
        <dbReference type="Proteomes" id="UP001497744"/>
    </source>
</evidence>
<name>A0AAV4LPQ4_BABCB</name>
<organism evidence="2 3">
    <name type="scientific">Babesia caballi</name>
    <dbReference type="NCBI Taxonomy" id="5871"/>
    <lineage>
        <taxon>Eukaryota</taxon>
        <taxon>Sar</taxon>
        <taxon>Alveolata</taxon>
        <taxon>Apicomplexa</taxon>
        <taxon>Aconoidasida</taxon>
        <taxon>Piroplasmida</taxon>
        <taxon>Babesiidae</taxon>
        <taxon>Babesia</taxon>
    </lineage>
</organism>
<sequence length="299" mass="31907">MPVKIPCLNITVPDSLKTALEFLDVMHNSVNGSKHGVKKAFEQTSRNETPAEFYDFTLALENASKLRSGIVGYNKVGRYGEYALLEKSGDDTTCGFRIIAILKDLLPKLIETLKFLYIKVGQIDNAHWGGQQCNGGSIDLSYRISGYGGVELRDWLIDRNTEPPHSLKRGYRYYELSTQVGDGLKGSLQALVGGNNGHLQKLNRDIQPISPPDKPHDNDHGGSSTAGPPLRAPSQGPTQTHQDSGYPPEEPPAETPPSHNGGDSSTAAIGGAVGATGLVGGGAAVYFLNVGGIRTLIAG</sequence>
<keyword evidence="3" id="KW-1185">Reference proteome</keyword>
<evidence type="ECO:0000313" key="2">
    <source>
        <dbReference type="EMBL" id="GIX61805.1"/>
    </source>
</evidence>
<feature type="region of interest" description="Disordered" evidence="1">
    <location>
        <begin position="199"/>
        <end position="268"/>
    </location>
</feature>
<gene>
    <name evidence="2" type="ORF">BcabD6B2_12400</name>
</gene>
<reference evidence="2 3" key="1">
    <citation type="submission" date="2021-06" db="EMBL/GenBank/DDBJ databases">
        <title>Genome sequence of Babesia caballi.</title>
        <authorList>
            <person name="Yamagishi J."/>
            <person name="Kidaka T."/>
            <person name="Ochi A."/>
        </authorList>
    </citation>
    <scope>NUCLEOTIDE SEQUENCE [LARGE SCALE GENOMIC DNA]</scope>
    <source>
        <strain evidence="2">USDA-D6B2</strain>
    </source>
</reference>
<proteinExistence type="predicted"/>
<dbReference type="EMBL" id="BPLF01000001">
    <property type="protein sequence ID" value="GIX61805.1"/>
    <property type="molecule type" value="Genomic_DNA"/>
</dbReference>
<protein>
    <submittedName>
        <fullName evidence="2">Non ribosomal peptide synthase</fullName>
    </submittedName>
</protein>
<comment type="caution">
    <text evidence="2">The sequence shown here is derived from an EMBL/GenBank/DDBJ whole genome shotgun (WGS) entry which is preliminary data.</text>
</comment>
<dbReference type="GeneID" id="94193288"/>
<accession>A0AAV4LPQ4</accession>
<dbReference type="Proteomes" id="UP001497744">
    <property type="component" value="Unassembled WGS sequence"/>
</dbReference>
<dbReference type="AlphaFoldDB" id="A0AAV4LPQ4"/>
<dbReference type="RefSeq" id="XP_067713876.1">
    <property type="nucleotide sequence ID" value="XM_067857775.1"/>
</dbReference>